<evidence type="ECO:0000256" key="5">
    <source>
        <dbReference type="ARBA" id="ARBA00023152"/>
    </source>
</evidence>
<dbReference type="GO" id="GO:0004332">
    <property type="term" value="F:fructose-bisphosphate aldolase activity"/>
    <property type="evidence" value="ECO:0007669"/>
    <property type="project" value="UniProtKB-EC"/>
</dbReference>
<evidence type="ECO:0000313" key="8">
    <source>
        <dbReference type="Proteomes" id="UP000554482"/>
    </source>
</evidence>
<evidence type="ECO:0000256" key="1">
    <source>
        <dbReference type="ARBA" id="ARBA00000441"/>
    </source>
</evidence>
<evidence type="ECO:0000256" key="3">
    <source>
        <dbReference type="ARBA" id="ARBA00010387"/>
    </source>
</evidence>
<dbReference type="PANTHER" id="PTHR11627">
    <property type="entry name" value="FRUCTOSE-BISPHOSPHATE ALDOLASE"/>
    <property type="match status" value="1"/>
</dbReference>
<proteinExistence type="inferred from homology"/>
<comment type="pathway">
    <text evidence="2">Carbohydrate degradation; glycolysis; D-glyceraldehyde 3-phosphate and glycerone phosphate from D-glucose: step 4/4.</text>
</comment>
<evidence type="ECO:0000256" key="6">
    <source>
        <dbReference type="ARBA" id="ARBA00023239"/>
    </source>
</evidence>
<accession>A0A7J6VC20</accession>
<dbReference type="EC" id="4.1.2.13" evidence="4"/>
<comment type="similarity">
    <text evidence="3">Belongs to the class I fructose-bisphosphate aldolase family.</text>
</comment>
<dbReference type="InterPro" id="IPR013785">
    <property type="entry name" value="Aldolase_TIM"/>
</dbReference>
<comment type="caution">
    <text evidence="7">The sequence shown here is derived from an EMBL/GenBank/DDBJ whole genome shotgun (WGS) entry which is preliminary data.</text>
</comment>
<dbReference type="UniPathway" id="UPA00109">
    <property type="reaction ID" value="UER00183"/>
</dbReference>
<dbReference type="EMBL" id="JABWDY010034926">
    <property type="protein sequence ID" value="KAF5182297.1"/>
    <property type="molecule type" value="Genomic_DNA"/>
</dbReference>
<protein>
    <recommendedName>
        <fullName evidence="4">fructose-bisphosphate aldolase</fullName>
        <ecNumber evidence="4">4.1.2.13</ecNumber>
    </recommendedName>
</protein>
<organism evidence="7 8">
    <name type="scientific">Thalictrum thalictroides</name>
    <name type="common">Rue-anemone</name>
    <name type="synonym">Anemone thalictroides</name>
    <dbReference type="NCBI Taxonomy" id="46969"/>
    <lineage>
        <taxon>Eukaryota</taxon>
        <taxon>Viridiplantae</taxon>
        <taxon>Streptophyta</taxon>
        <taxon>Embryophyta</taxon>
        <taxon>Tracheophyta</taxon>
        <taxon>Spermatophyta</taxon>
        <taxon>Magnoliopsida</taxon>
        <taxon>Ranunculales</taxon>
        <taxon>Ranunculaceae</taxon>
        <taxon>Thalictroideae</taxon>
        <taxon>Thalictrum</taxon>
    </lineage>
</organism>
<dbReference type="InterPro" id="IPR000741">
    <property type="entry name" value="FBA_I"/>
</dbReference>
<dbReference type="Proteomes" id="UP000554482">
    <property type="component" value="Unassembled WGS sequence"/>
</dbReference>
<dbReference type="AlphaFoldDB" id="A0A7J6VC20"/>
<keyword evidence="8" id="KW-1185">Reference proteome</keyword>
<evidence type="ECO:0000256" key="4">
    <source>
        <dbReference type="ARBA" id="ARBA00013068"/>
    </source>
</evidence>
<keyword evidence="6" id="KW-0456">Lyase</keyword>
<dbReference type="OrthoDB" id="1693799at2759"/>
<evidence type="ECO:0000313" key="7">
    <source>
        <dbReference type="EMBL" id="KAF5182297.1"/>
    </source>
</evidence>
<dbReference type="Gene3D" id="3.20.20.70">
    <property type="entry name" value="Aldolase class I"/>
    <property type="match status" value="1"/>
</dbReference>
<comment type="catalytic activity">
    <reaction evidence="1">
        <text>beta-D-fructose 1,6-bisphosphate = D-glyceraldehyde 3-phosphate + dihydroxyacetone phosphate</text>
        <dbReference type="Rhea" id="RHEA:14729"/>
        <dbReference type="ChEBI" id="CHEBI:32966"/>
        <dbReference type="ChEBI" id="CHEBI:57642"/>
        <dbReference type="ChEBI" id="CHEBI:59776"/>
        <dbReference type="EC" id="4.1.2.13"/>
    </reaction>
</comment>
<dbReference type="SUPFAM" id="SSF51569">
    <property type="entry name" value="Aldolase"/>
    <property type="match status" value="1"/>
</dbReference>
<name>A0A7J6VC20_THATH</name>
<reference evidence="7 8" key="1">
    <citation type="submission" date="2020-06" db="EMBL/GenBank/DDBJ databases">
        <title>Transcriptomic and genomic resources for Thalictrum thalictroides and T. hernandezii: Facilitating candidate gene discovery in an emerging model plant lineage.</title>
        <authorList>
            <person name="Arias T."/>
            <person name="Riano-Pachon D.M."/>
            <person name="Di Stilio V.S."/>
        </authorList>
    </citation>
    <scope>NUCLEOTIDE SEQUENCE [LARGE SCALE GENOMIC DNA]</scope>
    <source>
        <strain evidence="8">cv. WT478/WT964</strain>
        <tissue evidence="7">Leaves</tissue>
    </source>
</reference>
<keyword evidence="5" id="KW-0324">Glycolysis</keyword>
<gene>
    <name evidence="7" type="ORF">FRX31_028116</name>
</gene>
<dbReference type="GO" id="GO:0006096">
    <property type="term" value="P:glycolytic process"/>
    <property type="evidence" value="ECO:0007669"/>
    <property type="project" value="UniProtKB-UniPathway"/>
</dbReference>
<sequence length="129" mass="14032">MSGNGLVPIVEPKILTDGCHDIKQYATATKMVLAAVYKALNEHHVLHEGMLLKPNMVTPGYQSPKVTPEVIVEATVSTLRQTVPVAMPGIVFLSGGQSEEEAPLNLNAINKLDVLKPRTLSFSFRRALQ</sequence>
<evidence type="ECO:0000256" key="2">
    <source>
        <dbReference type="ARBA" id="ARBA00004714"/>
    </source>
</evidence>
<dbReference type="Pfam" id="PF00274">
    <property type="entry name" value="Glycolytic"/>
    <property type="match status" value="1"/>
</dbReference>